<protein>
    <submittedName>
        <fullName evidence="1">Uncharacterized protein</fullName>
    </submittedName>
</protein>
<dbReference type="AlphaFoldDB" id="A0A1S6U635"/>
<keyword evidence="2" id="KW-1185">Reference proteome</keyword>
<gene>
    <name evidence="1" type="ORF">CPIN18021_0283</name>
</gene>
<sequence length="218" mass="24509">MSTYSEEYKKILKEVLALSVEENSPYNKTIAFFEEKFNEYQLSANERIRVFAEMLPVMTTSFTTTAMQISIELANQSLSFDTNLDNLKKQGESLTANIEGIKEQTKGTQIKNEEAQEQRPDKLANLHKQGLMLDAQIAKLAQEQTLAEEQHKAIKEQVKDNKLIKGANIIENLITGNQQGGLVVPTDMSRYLFDLVGKLVEAGATPNKPSTYTMTKRS</sequence>
<evidence type="ECO:0000313" key="2">
    <source>
        <dbReference type="Proteomes" id="UP000190868"/>
    </source>
</evidence>
<evidence type="ECO:0000313" key="1">
    <source>
        <dbReference type="EMBL" id="AQW87130.1"/>
    </source>
</evidence>
<dbReference type="KEGG" id="cpin:CPIN18020_0304"/>
<accession>A0A1S6U635</accession>
<dbReference type="GeneID" id="56565942"/>
<dbReference type="RefSeq" id="WP_078422860.1">
    <property type="nucleotide sequence ID" value="NZ_CP017018.1"/>
</dbReference>
<organism evidence="1 2">
    <name type="scientific">Campylobacter pinnipediorum subsp. caledonicus</name>
    <dbReference type="NCBI Taxonomy" id="1874362"/>
    <lineage>
        <taxon>Bacteria</taxon>
        <taxon>Pseudomonadati</taxon>
        <taxon>Campylobacterota</taxon>
        <taxon>Epsilonproteobacteria</taxon>
        <taxon>Campylobacterales</taxon>
        <taxon>Campylobacteraceae</taxon>
        <taxon>Campylobacter</taxon>
    </lineage>
</organism>
<name>A0A1S6U635_9BACT</name>
<proteinExistence type="predicted"/>
<dbReference type="Proteomes" id="UP000190868">
    <property type="component" value="Chromosome"/>
</dbReference>
<dbReference type="EMBL" id="CP017258">
    <property type="protein sequence ID" value="AQW87130.1"/>
    <property type="molecule type" value="Genomic_DNA"/>
</dbReference>
<reference evidence="2" key="1">
    <citation type="submission" date="2016-09" db="EMBL/GenBank/DDBJ databases">
        <title>Comparative genomics of the Campylobacter concisus group.</title>
        <authorList>
            <person name="Miller W.G."/>
            <person name="Yee E."/>
            <person name="Chapman M.H."/>
            <person name="Huynh S."/>
            <person name="Bono J.L."/>
            <person name="On S.L.W."/>
            <person name="StLeger J."/>
            <person name="Foster G."/>
            <person name="Parker C.T."/>
        </authorList>
    </citation>
    <scope>NUCLEOTIDE SEQUENCE [LARGE SCALE GENOMIC DNA]</scope>
    <source>
        <strain evidence="2">RM18021</strain>
    </source>
</reference>